<protein>
    <submittedName>
        <fullName evidence="2">Uncharacterized protein</fullName>
    </submittedName>
</protein>
<keyword evidence="3" id="KW-1185">Reference proteome</keyword>
<evidence type="ECO:0000313" key="2">
    <source>
        <dbReference type="EMBL" id="QDU42003.1"/>
    </source>
</evidence>
<gene>
    <name evidence="2" type="ORF">Mal52_04580</name>
</gene>
<keyword evidence="1" id="KW-0472">Membrane</keyword>
<dbReference type="Proteomes" id="UP000319383">
    <property type="component" value="Chromosome"/>
</dbReference>
<name>A0A517ZHP8_9PLAN</name>
<sequence length="219" mass="24823">MRYFIKIVLRLYRKLIPQSRAIVLMGMAAAICFLILTVCFPHPFFFFKLLLGLMIGVCLIDLLSPKLGDAAVADYMKNRRGRLGMLLAAPIVTVLVVTLFVTEEQFREKIRQLTPADIASISIVELEGGKNVEHLASPASVAEFCRLCRRAELFYTSHEATVRDFQLRIQYIDGRKETYEAGVFEAHQGDMAFSFRSFVIIDKMIIPGGRPWLDKIATE</sequence>
<feature type="transmembrane region" description="Helical" evidence="1">
    <location>
        <begin position="21"/>
        <end position="38"/>
    </location>
</feature>
<dbReference type="RefSeq" id="WP_145374014.1">
    <property type="nucleotide sequence ID" value="NZ_CP036276.1"/>
</dbReference>
<dbReference type="KEGG" id="sdyn:Mal52_04580"/>
<evidence type="ECO:0000313" key="3">
    <source>
        <dbReference type="Proteomes" id="UP000319383"/>
    </source>
</evidence>
<proteinExistence type="predicted"/>
<feature type="transmembrane region" description="Helical" evidence="1">
    <location>
        <begin position="83"/>
        <end position="102"/>
    </location>
</feature>
<feature type="transmembrane region" description="Helical" evidence="1">
    <location>
        <begin position="44"/>
        <end position="63"/>
    </location>
</feature>
<organism evidence="2 3">
    <name type="scientific">Symmachiella dynata</name>
    <dbReference type="NCBI Taxonomy" id="2527995"/>
    <lineage>
        <taxon>Bacteria</taxon>
        <taxon>Pseudomonadati</taxon>
        <taxon>Planctomycetota</taxon>
        <taxon>Planctomycetia</taxon>
        <taxon>Planctomycetales</taxon>
        <taxon>Planctomycetaceae</taxon>
        <taxon>Symmachiella</taxon>
    </lineage>
</organism>
<accession>A0A517ZHP8</accession>
<keyword evidence="1" id="KW-1133">Transmembrane helix</keyword>
<reference evidence="2 3" key="1">
    <citation type="submission" date="2019-02" db="EMBL/GenBank/DDBJ databases">
        <title>Deep-cultivation of Planctomycetes and their phenomic and genomic characterization uncovers novel biology.</title>
        <authorList>
            <person name="Wiegand S."/>
            <person name="Jogler M."/>
            <person name="Boedeker C."/>
            <person name="Pinto D."/>
            <person name="Vollmers J."/>
            <person name="Rivas-Marin E."/>
            <person name="Kohn T."/>
            <person name="Peeters S.H."/>
            <person name="Heuer A."/>
            <person name="Rast P."/>
            <person name="Oberbeckmann S."/>
            <person name="Bunk B."/>
            <person name="Jeske O."/>
            <person name="Meyerdierks A."/>
            <person name="Storesund J.E."/>
            <person name="Kallscheuer N."/>
            <person name="Luecker S."/>
            <person name="Lage O.M."/>
            <person name="Pohl T."/>
            <person name="Merkel B.J."/>
            <person name="Hornburger P."/>
            <person name="Mueller R.-W."/>
            <person name="Bruemmer F."/>
            <person name="Labrenz M."/>
            <person name="Spormann A.M."/>
            <person name="Op den Camp H."/>
            <person name="Overmann J."/>
            <person name="Amann R."/>
            <person name="Jetten M.S.M."/>
            <person name="Mascher T."/>
            <person name="Medema M.H."/>
            <person name="Devos D.P."/>
            <person name="Kaster A.-K."/>
            <person name="Ovreas L."/>
            <person name="Rohde M."/>
            <person name="Galperin M.Y."/>
            <person name="Jogler C."/>
        </authorList>
    </citation>
    <scope>NUCLEOTIDE SEQUENCE [LARGE SCALE GENOMIC DNA]</scope>
    <source>
        <strain evidence="2 3">Mal52</strain>
    </source>
</reference>
<dbReference type="AlphaFoldDB" id="A0A517ZHP8"/>
<dbReference type="EMBL" id="CP036276">
    <property type="protein sequence ID" value="QDU42003.1"/>
    <property type="molecule type" value="Genomic_DNA"/>
</dbReference>
<keyword evidence="1" id="KW-0812">Transmembrane</keyword>
<evidence type="ECO:0000256" key="1">
    <source>
        <dbReference type="SAM" id="Phobius"/>
    </source>
</evidence>